<dbReference type="CDD" id="cd16021">
    <property type="entry name" value="ALP_like"/>
    <property type="match status" value="1"/>
</dbReference>
<evidence type="ECO:0000256" key="1">
    <source>
        <dbReference type="SAM" id="Phobius"/>
    </source>
</evidence>
<proteinExistence type="predicted"/>
<keyword evidence="1" id="KW-1133">Transmembrane helix</keyword>
<protein>
    <submittedName>
        <fullName evidence="2">Uncharacterized protein</fullName>
    </submittedName>
</protein>
<keyword evidence="1" id="KW-0812">Transmembrane</keyword>
<dbReference type="EMBL" id="AZBU02000008">
    <property type="protein sequence ID" value="TKR68068.1"/>
    <property type="molecule type" value="Genomic_DNA"/>
</dbReference>
<sequence length="656" mass="75422">MLPSQRLKRYLQLGTLVLATYAAVYVIWWHWNKSNEFIVVVTGDELLNNSQKTKPFVDTQVCKVPKLDKDNPDIMKFYGKSEPLECDKKHSQNWVFMDIERKLQLTPFAKEKFGSSVKCDLQFFYRVNDNYLRHETVENFILGSTIERGDYFTVSCTAGKDFWIGALMTVVPQKERLAELKTKHQPADWSGLNVFIMGMDSLSQMAFRRVLPKTVAYFEKMMEGVVLNGYNIVGDGTPQAFIPILTAKTELELPLTRKRFGNASYVDEVYPFIWNNFSDAGYITLYGEDAAQVGTFTYRLKGFKKQPTDHYTRTYFQKAEPMNYRECFGSEPLHKSWLRYAKEFMERYKDTPRFSLMHHSLLSHDVVDLAQVMDDDFLEMLKSMHEAGDFDNSIVILMADHGNRFAELRATQQGQLEERLPFFGVFLPEKFRESADGRKAFENLKSNAERLSTPFDIHATLMDVLHWPTPAQLSSPQKAFTRSLSLFRPIPESRSCDQAGIEPHWCTCLNWEDAFEDEEQRDISLKLARAVVDVINRKTQPERALCSPIHLSKLGGAKRLVPHENVLKYKNAEDPDGFVPDFSGTTNATSALYQLKLRTNPGDALYEVTVHYDKLANSVEIDFTAISRVNKFGDNPSCIIDKNYFLAAYCVCYDKV</sequence>
<dbReference type="AlphaFoldDB" id="A0A4U5MFR3"/>
<dbReference type="PANTHER" id="PTHR10974">
    <property type="entry name" value="FI08016P-RELATED"/>
    <property type="match status" value="1"/>
</dbReference>
<dbReference type="STRING" id="34508.A0A4U5MFR3"/>
<dbReference type="Proteomes" id="UP000298663">
    <property type="component" value="Unassembled WGS sequence"/>
</dbReference>
<name>A0A4U5MFR3_STECR</name>
<accession>A0A4U5MFR3</accession>
<evidence type="ECO:0000313" key="3">
    <source>
        <dbReference type="Proteomes" id="UP000298663"/>
    </source>
</evidence>
<dbReference type="PANTHER" id="PTHR10974:SF1">
    <property type="entry name" value="FI08016P-RELATED"/>
    <property type="match status" value="1"/>
</dbReference>
<dbReference type="FunFam" id="3.40.720.10:FF:000017">
    <property type="entry name" value="Predicted protein"/>
    <property type="match status" value="1"/>
</dbReference>
<evidence type="ECO:0000313" key="2">
    <source>
        <dbReference type="EMBL" id="TKR68068.1"/>
    </source>
</evidence>
<dbReference type="GO" id="GO:0005615">
    <property type="term" value="C:extracellular space"/>
    <property type="evidence" value="ECO:0007669"/>
    <property type="project" value="TreeGrafter"/>
</dbReference>
<dbReference type="OrthoDB" id="413313at2759"/>
<comment type="caution">
    <text evidence="2">The sequence shown here is derived from an EMBL/GenBank/DDBJ whole genome shotgun (WGS) entry which is preliminary data.</text>
</comment>
<organism evidence="2 3">
    <name type="scientific">Steinernema carpocapsae</name>
    <name type="common">Entomopathogenic nematode</name>
    <dbReference type="NCBI Taxonomy" id="34508"/>
    <lineage>
        <taxon>Eukaryota</taxon>
        <taxon>Metazoa</taxon>
        <taxon>Ecdysozoa</taxon>
        <taxon>Nematoda</taxon>
        <taxon>Chromadorea</taxon>
        <taxon>Rhabditida</taxon>
        <taxon>Tylenchina</taxon>
        <taxon>Panagrolaimomorpha</taxon>
        <taxon>Strongyloidoidea</taxon>
        <taxon>Steinernematidae</taxon>
        <taxon>Steinernema</taxon>
    </lineage>
</organism>
<gene>
    <name evidence="2" type="ORF">L596_024110</name>
</gene>
<reference evidence="2 3" key="2">
    <citation type="journal article" date="2019" name="G3 (Bethesda)">
        <title>Hybrid Assembly of the Genome of the Entomopathogenic Nematode Steinernema carpocapsae Identifies the X-Chromosome.</title>
        <authorList>
            <person name="Serra L."/>
            <person name="Macchietto M."/>
            <person name="Macias-Munoz A."/>
            <person name="McGill C.J."/>
            <person name="Rodriguez I.M."/>
            <person name="Rodriguez B."/>
            <person name="Murad R."/>
            <person name="Mortazavi A."/>
        </authorList>
    </citation>
    <scope>NUCLEOTIDE SEQUENCE [LARGE SCALE GENOMIC DNA]</scope>
    <source>
        <strain evidence="2 3">ALL</strain>
    </source>
</reference>
<dbReference type="SUPFAM" id="SSF53649">
    <property type="entry name" value="Alkaline phosphatase-like"/>
    <property type="match status" value="1"/>
</dbReference>
<dbReference type="Gene3D" id="3.40.720.10">
    <property type="entry name" value="Alkaline Phosphatase, subunit A"/>
    <property type="match status" value="1"/>
</dbReference>
<feature type="transmembrane region" description="Helical" evidence="1">
    <location>
        <begin position="12"/>
        <end position="31"/>
    </location>
</feature>
<reference evidence="2 3" key="1">
    <citation type="journal article" date="2015" name="Genome Biol.">
        <title>Comparative genomics of Steinernema reveals deeply conserved gene regulatory networks.</title>
        <authorList>
            <person name="Dillman A.R."/>
            <person name="Macchietto M."/>
            <person name="Porter C.F."/>
            <person name="Rogers A."/>
            <person name="Williams B."/>
            <person name="Antoshechkin I."/>
            <person name="Lee M.M."/>
            <person name="Goodwin Z."/>
            <person name="Lu X."/>
            <person name="Lewis E.E."/>
            <person name="Goodrich-Blair H."/>
            <person name="Stock S.P."/>
            <person name="Adams B.J."/>
            <person name="Sternberg P.W."/>
            <person name="Mortazavi A."/>
        </authorList>
    </citation>
    <scope>NUCLEOTIDE SEQUENCE [LARGE SCALE GENOMIC DNA]</scope>
    <source>
        <strain evidence="2 3">ALL</strain>
    </source>
</reference>
<dbReference type="InterPro" id="IPR017850">
    <property type="entry name" value="Alkaline_phosphatase_core_sf"/>
</dbReference>
<dbReference type="Pfam" id="PF02995">
    <property type="entry name" value="DUF229"/>
    <property type="match status" value="1"/>
</dbReference>
<keyword evidence="1" id="KW-0472">Membrane</keyword>
<keyword evidence="3" id="KW-1185">Reference proteome</keyword>
<dbReference type="InterPro" id="IPR004245">
    <property type="entry name" value="DUF229"/>
</dbReference>